<feature type="region of interest" description="Disordered" evidence="1">
    <location>
        <begin position="42"/>
        <end position="208"/>
    </location>
</feature>
<feature type="non-terminal residue" evidence="2">
    <location>
        <position position="208"/>
    </location>
</feature>
<proteinExistence type="predicted"/>
<sequence length="208" mass="22234">MTIHSQQGLKKSSLCMPPPPLPTTNLAAASLRKHPIDILGANNGSNIGQGPPQLSIVPPLPLPGSASGLLGSRPSNNSSPSSSPNQDRMEPNSISVIGNRSNMPFPLPPPPFGFPPVDPHVFPPSMRPPPVPVPPLGMLPPLGPNVQPPPTGLPPPFSGADFRPYSGSGILPHPSDQRGTPYDQDYDERNHKRSQRSYYDDYDTRSSR</sequence>
<feature type="compositionally biased region" description="Basic and acidic residues" evidence="1">
    <location>
        <begin position="198"/>
        <end position="208"/>
    </location>
</feature>
<gene>
    <name evidence="2" type="ORF">BLA29_007036</name>
</gene>
<feature type="compositionally biased region" description="Pro residues" evidence="1">
    <location>
        <begin position="105"/>
        <end position="157"/>
    </location>
</feature>
<accession>A0A1Y3AV32</accession>
<evidence type="ECO:0000313" key="2">
    <source>
        <dbReference type="EMBL" id="OTF71867.1"/>
    </source>
</evidence>
<evidence type="ECO:0000256" key="1">
    <source>
        <dbReference type="SAM" id="MobiDB-lite"/>
    </source>
</evidence>
<organism evidence="2 3">
    <name type="scientific">Euroglyphus maynei</name>
    <name type="common">Mayne's house dust mite</name>
    <dbReference type="NCBI Taxonomy" id="6958"/>
    <lineage>
        <taxon>Eukaryota</taxon>
        <taxon>Metazoa</taxon>
        <taxon>Ecdysozoa</taxon>
        <taxon>Arthropoda</taxon>
        <taxon>Chelicerata</taxon>
        <taxon>Arachnida</taxon>
        <taxon>Acari</taxon>
        <taxon>Acariformes</taxon>
        <taxon>Sarcoptiformes</taxon>
        <taxon>Astigmata</taxon>
        <taxon>Psoroptidia</taxon>
        <taxon>Analgoidea</taxon>
        <taxon>Pyroglyphidae</taxon>
        <taxon>Pyroglyphinae</taxon>
        <taxon>Euroglyphus</taxon>
    </lineage>
</organism>
<dbReference type="EMBL" id="MUJZ01058902">
    <property type="protein sequence ID" value="OTF71867.1"/>
    <property type="molecule type" value="Genomic_DNA"/>
</dbReference>
<name>A0A1Y3AV32_EURMA</name>
<comment type="caution">
    <text evidence="2">The sequence shown here is derived from an EMBL/GenBank/DDBJ whole genome shotgun (WGS) entry which is preliminary data.</text>
</comment>
<reference evidence="2 3" key="1">
    <citation type="submission" date="2017-03" db="EMBL/GenBank/DDBJ databases">
        <title>Genome Survey of Euroglyphus maynei.</title>
        <authorList>
            <person name="Arlian L.G."/>
            <person name="Morgan M.S."/>
            <person name="Rider S.D."/>
        </authorList>
    </citation>
    <scope>NUCLEOTIDE SEQUENCE [LARGE SCALE GENOMIC DNA]</scope>
    <source>
        <strain evidence="2">Arlian Lab</strain>
        <tissue evidence="2">Whole body</tissue>
    </source>
</reference>
<dbReference type="AlphaFoldDB" id="A0A1Y3AV32"/>
<feature type="compositionally biased region" description="Polar residues" evidence="1">
    <location>
        <begin position="92"/>
        <end position="102"/>
    </location>
</feature>
<evidence type="ECO:0000313" key="3">
    <source>
        <dbReference type="Proteomes" id="UP000194236"/>
    </source>
</evidence>
<keyword evidence="3" id="KW-1185">Reference proteome</keyword>
<feature type="compositionally biased region" description="Low complexity" evidence="1">
    <location>
        <begin position="63"/>
        <end position="85"/>
    </location>
</feature>
<dbReference type="Proteomes" id="UP000194236">
    <property type="component" value="Unassembled WGS sequence"/>
</dbReference>
<protein>
    <submittedName>
        <fullName evidence="2">Uncharacterized protein</fullName>
    </submittedName>
</protein>
<feature type="region of interest" description="Disordered" evidence="1">
    <location>
        <begin position="1"/>
        <end position="23"/>
    </location>
</feature>